<feature type="region of interest" description="Disordered" evidence="4">
    <location>
        <begin position="98"/>
        <end position="166"/>
    </location>
</feature>
<comment type="caution">
    <text evidence="6">The sequence shown here is derived from an EMBL/GenBank/DDBJ whole genome shotgun (WGS) entry which is preliminary data.</text>
</comment>
<evidence type="ECO:0000313" key="7">
    <source>
        <dbReference type="Proteomes" id="UP000436088"/>
    </source>
</evidence>
<evidence type="ECO:0000256" key="4">
    <source>
        <dbReference type="SAM" id="MobiDB-lite"/>
    </source>
</evidence>
<keyword evidence="3" id="KW-0539">Nucleus</keyword>
<dbReference type="GO" id="GO:0005634">
    <property type="term" value="C:nucleus"/>
    <property type="evidence" value="ECO:0007669"/>
    <property type="project" value="UniProtKB-SubCell"/>
</dbReference>
<evidence type="ECO:0000256" key="2">
    <source>
        <dbReference type="ARBA" id="ARBA00022763"/>
    </source>
</evidence>
<dbReference type="SUPFAM" id="SSF52113">
    <property type="entry name" value="BRCT domain"/>
    <property type="match status" value="1"/>
</dbReference>
<accession>A0A6A3A0V6</accession>
<evidence type="ECO:0000313" key="6">
    <source>
        <dbReference type="EMBL" id="KAE8696962.1"/>
    </source>
</evidence>
<dbReference type="EMBL" id="VEPZ02001057">
    <property type="protein sequence ID" value="KAE8696962.1"/>
    <property type="molecule type" value="Genomic_DNA"/>
</dbReference>
<evidence type="ECO:0000256" key="3">
    <source>
        <dbReference type="ARBA" id="ARBA00023242"/>
    </source>
</evidence>
<dbReference type="Gene3D" id="3.40.50.10190">
    <property type="entry name" value="BRCT domain"/>
    <property type="match status" value="1"/>
</dbReference>
<feature type="domain" description="BRCT" evidence="5">
    <location>
        <begin position="333"/>
        <end position="392"/>
    </location>
</feature>
<dbReference type="CDD" id="cd17744">
    <property type="entry name" value="BRCT_MDC1_rpt1"/>
    <property type="match status" value="1"/>
</dbReference>
<dbReference type="PROSITE" id="PS50172">
    <property type="entry name" value="BRCT"/>
    <property type="match status" value="1"/>
</dbReference>
<sequence length="471" mass="52074">MCVQSYSLLWDQRNVGVWSSGMILALGARGPEFDSRNAPILTNINFYGVEAEAETRGHLLVDEYHSDDDMGHNEIVLDSEDEGRCRMTSRIPCLDSADSIDKPLGAGKKSSSVHHNSSDGKQEGDHEIGMIKSPRVSGAKGTQRLTKIIKRGSPAKETGAFEWPIPDEQTLLSKQLSWEESVTLKSRHSEGGATAKKNNDQVSTPIVMTNNVNEENMLTYKRKRKRVVADPPPKLLSGKQKCFELHSYASTEASDGRPSEQQQSSPEEAAIGRLLRLDSWNCPKGKRSLCKVPIHSSGESNMHGSFASVAGEEQNLDSVKSQKNARRCQISARLGISITSCSMDATHFIVDKFVRTRNMLEAIAAGKPVVTPLWLDSCGQASCLLDEKKYILRDAKKEKEIGFNMAVSLARAREYPLLKDKKVFITQNVKPNKEMITSLVKAGGGEGRYVYLPPWVTCSYQSLAVFDYCLS</sequence>
<dbReference type="InterPro" id="IPR036420">
    <property type="entry name" value="BRCT_dom_sf"/>
</dbReference>
<evidence type="ECO:0000256" key="1">
    <source>
        <dbReference type="ARBA" id="ARBA00004123"/>
    </source>
</evidence>
<dbReference type="Proteomes" id="UP000436088">
    <property type="component" value="Unassembled WGS sequence"/>
</dbReference>
<evidence type="ECO:0000259" key="5">
    <source>
        <dbReference type="PROSITE" id="PS50172"/>
    </source>
</evidence>
<proteinExistence type="predicted"/>
<dbReference type="PANTHER" id="PTHR23196">
    <property type="entry name" value="PAX TRANSCRIPTION ACTIVATION DOMAIN INTERACTING PROTEIN"/>
    <property type="match status" value="1"/>
</dbReference>
<feature type="region of interest" description="Disordered" evidence="4">
    <location>
        <begin position="183"/>
        <end position="202"/>
    </location>
</feature>
<name>A0A6A3A0V6_HIBSY</name>
<dbReference type="GO" id="GO:0006974">
    <property type="term" value="P:DNA damage response"/>
    <property type="evidence" value="ECO:0007669"/>
    <property type="project" value="UniProtKB-KW"/>
</dbReference>
<protein>
    <recommendedName>
        <fullName evidence="5">BRCT domain-containing protein</fullName>
    </recommendedName>
</protein>
<reference evidence="6" key="1">
    <citation type="submission" date="2019-09" db="EMBL/GenBank/DDBJ databases">
        <title>Draft genome information of white flower Hibiscus syriacus.</title>
        <authorList>
            <person name="Kim Y.-M."/>
        </authorList>
    </citation>
    <scope>NUCLEOTIDE SEQUENCE [LARGE SCALE GENOMIC DNA]</scope>
    <source>
        <strain evidence="6">YM2019G1</strain>
    </source>
</reference>
<gene>
    <name evidence="6" type="ORF">F3Y22_tig00110637pilonHSYRG00420</name>
</gene>
<organism evidence="6 7">
    <name type="scientific">Hibiscus syriacus</name>
    <name type="common">Rose of Sharon</name>
    <dbReference type="NCBI Taxonomy" id="106335"/>
    <lineage>
        <taxon>Eukaryota</taxon>
        <taxon>Viridiplantae</taxon>
        <taxon>Streptophyta</taxon>
        <taxon>Embryophyta</taxon>
        <taxon>Tracheophyta</taxon>
        <taxon>Spermatophyta</taxon>
        <taxon>Magnoliopsida</taxon>
        <taxon>eudicotyledons</taxon>
        <taxon>Gunneridae</taxon>
        <taxon>Pentapetalae</taxon>
        <taxon>rosids</taxon>
        <taxon>malvids</taxon>
        <taxon>Malvales</taxon>
        <taxon>Malvaceae</taxon>
        <taxon>Malvoideae</taxon>
        <taxon>Hibiscus</taxon>
    </lineage>
</organism>
<comment type="subcellular location">
    <subcellularLocation>
        <location evidence="1">Nucleus</location>
    </subcellularLocation>
</comment>
<feature type="compositionally biased region" description="Basic and acidic residues" evidence="4">
    <location>
        <begin position="116"/>
        <end position="129"/>
    </location>
</feature>
<keyword evidence="2" id="KW-0227">DNA damage</keyword>
<dbReference type="InterPro" id="IPR001357">
    <property type="entry name" value="BRCT_dom"/>
</dbReference>
<dbReference type="AlphaFoldDB" id="A0A6A3A0V6"/>
<keyword evidence="7" id="KW-1185">Reference proteome</keyword>
<dbReference type="InterPro" id="IPR051579">
    <property type="entry name" value="DDR_Transcriptional_Reg"/>
</dbReference>
<dbReference type="Pfam" id="PF16770">
    <property type="entry name" value="RTT107_BRCT_5"/>
    <property type="match status" value="1"/>
</dbReference>
<dbReference type="PANTHER" id="PTHR23196:SF32">
    <property type="entry name" value="BRCT DOMAIN-CONTAINING DNA REPAIR PROTEIN"/>
    <property type="match status" value="1"/>
</dbReference>